<gene>
    <name evidence="2" type="ORF">COX64_04535</name>
</gene>
<evidence type="ECO:0000256" key="1">
    <source>
        <dbReference type="SAM" id="Phobius"/>
    </source>
</evidence>
<feature type="non-terminal residue" evidence="2">
    <location>
        <position position="133"/>
    </location>
</feature>
<sequence length="133" mass="14672">MKGTSLLEVLVVIAIFSMLIVLTFPFSLRLINQTKADAEAKSLSYIIFRQQQDAYSGLNNKPYGISLYGNRYIVFTGASLATADSQDTFYLNSPISMSSISLNNGSEIVFPSGSFRPQSSGYLIITDSQKSYR</sequence>
<keyword evidence="1" id="KW-0472">Membrane</keyword>
<reference evidence="3" key="1">
    <citation type="submission" date="2017-09" db="EMBL/GenBank/DDBJ databases">
        <title>Depth-based differentiation of microbial function through sediment-hosted aquifers and enrichment of novel symbionts in the deep terrestrial subsurface.</title>
        <authorList>
            <person name="Probst A.J."/>
            <person name="Ladd B."/>
            <person name="Jarett J.K."/>
            <person name="Geller-Mcgrath D.E."/>
            <person name="Sieber C.M.K."/>
            <person name="Emerson J.B."/>
            <person name="Anantharaman K."/>
            <person name="Thomas B.C."/>
            <person name="Malmstrom R."/>
            <person name="Stieglmeier M."/>
            <person name="Klingl A."/>
            <person name="Woyke T."/>
            <person name="Ryan C.M."/>
            <person name="Banfield J.F."/>
        </authorList>
    </citation>
    <scope>NUCLEOTIDE SEQUENCE [LARGE SCALE GENOMIC DNA]</scope>
</reference>
<dbReference type="Proteomes" id="UP000228952">
    <property type="component" value="Unassembled WGS sequence"/>
</dbReference>
<protein>
    <recommendedName>
        <fullName evidence="4">Prepilin-type N-terminal cleavage/methylation domain-containing protein</fullName>
    </recommendedName>
</protein>
<evidence type="ECO:0008006" key="4">
    <source>
        <dbReference type="Google" id="ProtNLM"/>
    </source>
</evidence>
<dbReference type="SUPFAM" id="SSF54523">
    <property type="entry name" value="Pili subunits"/>
    <property type="match status" value="1"/>
</dbReference>
<dbReference type="EMBL" id="PFQB01000111">
    <property type="protein sequence ID" value="PJA12478.1"/>
    <property type="molecule type" value="Genomic_DNA"/>
</dbReference>
<organism evidence="2 3">
    <name type="scientific">Candidatus Dojkabacteria bacterium CG_4_10_14_0_2_um_filter_Dojkabacteria_WS6_41_15</name>
    <dbReference type="NCBI Taxonomy" id="2014249"/>
    <lineage>
        <taxon>Bacteria</taxon>
        <taxon>Candidatus Dojkabacteria</taxon>
    </lineage>
</organism>
<dbReference type="AlphaFoldDB" id="A0A2M7W1N9"/>
<dbReference type="InterPro" id="IPR045584">
    <property type="entry name" value="Pilin-like"/>
</dbReference>
<evidence type="ECO:0000313" key="3">
    <source>
        <dbReference type="Proteomes" id="UP000228952"/>
    </source>
</evidence>
<evidence type="ECO:0000313" key="2">
    <source>
        <dbReference type="EMBL" id="PJA12478.1"/>
    </source>
</evidence>
<proteinExistence type="predicted"/>
<dbReference type="InterPro" id="IPR012902">
    <property type="entry name" value="N_methyl_site"/>
</dbReference>
<name>A0A2M7W1N9_9BACT</name>
<dbReference type="NCBIfam" id="TIGR02532">
    <property type="entry name" value="IV_pilin_GFxxxE"/>
    <property type="match status" value="1"/>
</dbReference>
<accession>A0A2M7W1N9</accession>
<keyword evidence="1" id="KW-0812">Transmembrane</keyword>
<comment type="caution">
    <text evidence="2">The sequence shown here is derived from an EMBL/GenBank/DDBJ whole genome shotgun (WGS) entry which is preliminary data.</text>
</comment>
<keyword evidence="1" id="KW-1133">Transmembrane helix</keyword>
<feature type="transmembrane region" description="Helical" evidence="1">
    <location>
        <begin position="6"/>
        <end position="26"/>
    </location>
</feature>